<dbReference type="Gene3D" id="3.90.850.10">
    <property type="entry name" value="Fumarylacetoacetase-like, C-terminal domain"/>
    <property type="match status" value="1"/>
</dbReference>
<dbReference type="PANTHER" id="PTHR11820:SF7">
    <property type="entry name" value="ACYLPYRUVASE FAHD1, MITOCHONDRIAL"/>
    <property type="match status" value="1"/>
</dbReference>
<evidence type="ECO:0000313" key="5">
    <source>
        <dbReference type="EMBL" id="HIV98280.1"/>
    </source>
</evidence>
<dbReference type="Proteomes" id="UP000823936">
    <property type="component" value="Unassembled WGS sequence"/>
</dbReference>
<reference evidence="5" key="1">
    <citation type="journal article" date="2021" name="PeerJ">
        <title>Extensive microbial diversity within the chicken gut microbiome revealed by metagenomics and culture.</title>
        <authorList>
            <person name="Gilroy R."/>
            <person name="Ravi A."/>
            <person name="Getino M."/>
            <person name="Pursley I."/>
            <person name="Horton D.L."/>
            <person name="Alikhan N.F."/>
            <person name="Baker D."/>
            <person name="Gharbi K."/>
            <person name="Hall N."/>
            <person name="Watson M."/>
            <person name="Adriaenssens E.M."/>
            <person name="Foster-Nyarko E."/>
            <person name="Jarju S."/>
            <person name="Secka A."/>
            <person name="Antonio M."/>
            <person name="Oren A."/>
            <person name="Chaudhuri R.R."/>
            <person name="La Ragione R."/>
            <person name="Hildebrand F."/>
            <person name="Pallen M.J."/>
        </authorList>
    </citation>
    <scope>NUCLEOTIDE SEQUENCE</scope>
    <source>
        <strain evidence="5">Gambia11-129</strain>
    </source>
</reference>
<evidence type="ECO:0000259" key="3">
    <source>
        <dbReference type="Pfam" id="PF01557"/>
    </source>
</evidence>
<name>A0A9D1TNA8_9SPIO</name>
<dbReference type="SUPFAM" id="SSF56529">
    <property type="entry name" value="FAH"/>
    <property type="match status" value="1"/>
</dbReference>
<sequence length="249" mass="28423">MKLIRIKLRDESIRYARIVGDGKAQLFSDDYFSPLTDETVELKDSTLLSPVVFKKALCIGLNYSEHIKELDFIRPEKPVVFLKPSTALLDPFGRIEHPSLSERVEYEAELCVVIKDRCRNISESDVDKYILGYTIANDVTARDLQEKTGQWTICKGFDTFLPIGPYISDEVDPDDLRIQSILNGKVMQDDRTSHLIFPVRYLVSYLSKCMTLERYDVILTGTPKGVSPMKKGDEIICRIESLGELVNYN</sequence>
<proteinExistence type="inferred from homology"/>
<dbReference type="Pfam" id="PF01557">
    <property type="entry name" value="FAA_hydrolase"/>
    <property type="match status" value="1"/>
</dbReference>
<gene>
    <name evidence="5" type="ORF">IAB12_00685</name>
</gene>
<feature type="domain" description="Rv2993c-like N-terminal" evidence="4">
    <location>
        <begin position="1"/>
        <end position="50"/>
    </location>
</feature>
<dbReference type="GO" id="GO:0019752">
    <property type="term" value="P:carboxylic acid metabolic process"/>
    <property type="evidence" value="ECO:0007669"/>
    <property type="project" value="UniProtKB-ARBA"/>
</dbReference>
<dbReference type="GO" id="GO:0046872">
    <property type="term" value="F:metal ion binding"/>
    <property type="evidence" value="ECO:0007669"/>
    <property type="project" value="UniProtKB-KW"/>
</dbReference>
<dbReference type="PANTHER" id="PTHR11820">
    <property type="entry name" value="ACYLPYRUVASE"/>
    <property type="match status" value="1"/>
</dbReference>
<dbReference type="AlphaFoldDB" id="A0A9D1TNA8"/>
<accession>A0A9D1TNA8</accession>
<dbReference type="Pfam" id="PF10370">
    <property type="entry name" value="Rv2993c-like_N"/>
    <property type="match status" value="1"/>
</dbReference>
<evidence type="ECO:0000256" key="1">
    <source>
        <dbReference type="ARBA" id="ARBA00010211"/>
    </source>
</evidence>
<keyword evidence="2" id="KW-0479">Metal-binding</keyword>
<dbReference type="InterPro" id="IPR018833">
    <property type="entry name" value="Rv2993c-like_N"/>
</dbReference>
<dbReference type="GO" id="GO:0018773">
    <property type="term" value="F:acetylpyruvate hydrolase activity"/>
    <property type="evidence" value="ECO:0007669"/>
    <property type="project" value="TreeGrafter"/>
</dbReference>
<protein>
    <submittedName>
        <fullName evidence="5">Fumarylacetoacetate hydrolase family protein</fullName>
    </submittedName>
</protein>
<evidence type="ECO:0000259" key="4">
    <source>
        <dbReference type="Pfam" id="PF10370"/>
    </source>
</evidence>
<dbReference type="GO" id="GO:0016853">
    <property type="term" value="F:isomerase activity"/>
    <property type="evidence" value="ECO:0007669"/>
    <property type="project" value="UniProtKB-ARBA"/>
</dbReference>
<dbReference type="EMBL" id="DXHU01000005">
    <property type="protein sequence ID" value="HIV98280.1"/>
    <property type="molecule type" value="Genomic_DNA"/>
</dbReference>
<keyword evidence="5" id="KW-0378">Hydrolase</keyword>
<feature type="domain" description="Fumarylacetoacetase-like C-terminal" evidence="3">
    <location>
        <begin position="56"/>
        <end position="247"/>
    </location>
</feature>
<dbReference type="InterPro" id="IPR036663">
    <property type="entry name" value="Fumarylacetoacetase_C_sf"/>
</dbReference>
<evidence type="ECO:0000256" key="2">
    <source>
        <dbReference type="ARBA" id="ARBA00022723"/>
    </source>
</evidence>
<comment type="similarity">
    <text evidence="1">Belongs to the FAH family.</text>
</comment>
<evidence type="ECO:0000313" key="6">
    <source>
        <dbReference type="Proteomes" id="UP000823936"/>
    </source>
</evidence>
<reference evidence="5" key="2">
    <citation type="submission" date="2021-04" db="EMBL/GenBank/DDBJ databases">
        <authorList>
            <person name="Gilroy R."/>
        </authorList>
    </citation>
    <scope>NUCLEOTIDE SEQUENCE</scope>
    <source>
        <strain evidence="5">Gambia11-129</strain>
    </source>
</reference>
<organism evidence="5 6">
    <name type="scientific">Candidatus Ornithospirochaeta avicola</name>
    <dbReference type="NCBI Taxonomy" id="2840896"/>
    <lineage>
        <taxon>Bacteria</taxon>
        <taxon>Pseudomonadati</taxon>
        <taxon>Spirochaetota</taxon>
        <taxon>Spirochaetia</taxon>
        <taxon>Spirochaetales</taxon>
        <taxon>Spirochaetaceae</taxon>
        <taxon>Spirochaetaceae incertae sedis</taxon>
        <taxon>Candidatus Ornithospirochaeta</taxon>
    </lineage>
</organism>
<dbReference type="InterPro" id="IPR011234">
    <property type="entry name" value="Fumarylacetoacetase-like_C"/>
</dbReference>
<dbReference type="FunFam" id="3.90.850.10:FF:000002">
    <property type="entry name" value="2-hydroxyhepta-2,4-diene-1,7-dioate isomerase"/>
    <property type="match status" value="1"/>
</dbReference>
<comment type="caution">
    <text evidence="5">The sequence shown here is derived from an EMBL/GenBank/DDBJ whole genome shotgun (WGS) entry which is preliminary data.</text>
</comment>